<gene>
    <name evidence="1" type="ORF">S01H1_59375</name>
</gene>
<reference evidence="1" key="1">
    <citation type="journal article" date="2014" name="Front. Microbiol.">
        <title>High frequency of phylogenetically diverse reductive dehalogenase-homologous genes in deep subseafloor sedimentary metagenomes.</title>
        <authorList>
            <person name="Kawai M."/>
            <person name="Futagami T."/>
            <person name="Toyoda A."/>
            <person name="Takaki Y."/>
            <person name="Nishi S."/>
            <person name="Hori S."/>
            <person name="Arai W."/>
            <person name="Tsubouchi T."/>
            <person name="Morono Y."/>
            <person name="Uchiyama I."/>
            <person name="Ito T."/>
            <person name="Fujiyama A."/>
            <person name="Inagaki F."/>
            <person name="Takami H."/>
        </authorList>
    </citation>
    <scope>NUCLEOTIDE SEQUENCE</scope>
    <source>
        <strain evidence="1">Expedition CK06-06</strain>
    </source>
</reference>
<comment type="caution">
    <text evidence="1">The sequence shown here is derived from an EMBL/GenBank/DDBJ whole genome shotgun (WGS) entry which is preliminary data.</text>
</comment>
<organism evidence="1">
    <name type="scientific">marine sediment metagenome</name>
    <dbReference type="NCBI Taxonomy" id="412755"/>
    <lineage>
        <taxon>unclassified sequences</taxon>
        <taxon>metagenomes</taxon>
        <taxon>ecological metagenomes</taxon>
    </lineage>
</organism>
<proteinExistence type="predicted"/>
<accession>X0VSM5</accession>
<dbReference type="AlphaFoldDB" id="X0VSM5"/>
<sequence>AETGVDAEVARPYQYLLWDADELSEAYLQDVGPATCVALGLAMRDMLSE</sequence>
<name>X0VSM5_9ZZZZ</name>
<feature type="non-terminal residue" evidence="1">
    <location>
        <position position="1"/>
    </location>
</feature>
<dbReference type="Gene3D" id="3.30.420.40">
    <property type="match status" value="1"/>
</dbReference>
<protein>
    <submittedName>
        <fullName evidence="1">Uncharacterized protein</fullName>
    </submittedName>
</protein>
<evidence type="ECO:0000313" key="1">
    <source>
        <dbReference type="EMBL" id="GAG14147.1"/>
    </source>
</evidence>
<dbReference type="EMBL" id="BARS01038831">
    <property type="protein sequence ID" value="GAG14147.1"/>
    <property type="molecule type" value="Genomic_DNA"/>
</dbReference>